<gene>
    <name evidence="2" type="ORF">Tci_000439</name>
</gene>
<protein>
    <submittedName>
        <fullName evidence="2">Uncharacterized protein</fullName>
    </submittedName>
</protein>
<comment type="caution">
    <text evidence="2">The sequence shown here is derived from an EMBL/GenBank/DDBJ whole genome shotgun (WGS) entry which is preliminary data.</text>
</comment>
<feature type="region of interest" description="Disordered" evidence="1">
    <location>
        <begin position="765"/>
        <end position="788"/>
    </location>
</feature>
<name>A0A699GG52_TANCI</name>
<accession>A0A699GG52</accession>
<feature type="compositionally biased region" description="Basic and acidic residues" evidence="1">
    <location>
        <begin position="1417"/>
        <end position="1428"/>
    </location>
</feature>
<dbReference type="EMBL" id="BKCJ010000007">
    <property type="protein sequence ID" value="GEU28461.1"/>
    <property type="molecule type" value="Genomic_DNA"/>
</dbReference>
<proteinExistence type="predicted"/>
<organism evidence="2">
    <name type="scientific">Tanacetum cinerariifolium</name>
    <name type="common">Dalmatian daisy</name>
    <name type="synonym">Chrysanthemum cinerariifolium</name>
    <dbReference type="NCBI Taxonomy" id="118510"/>
    <lineage>
        <taxon>Eukaryota</taxon>
        <taxon>Viridiplantae</taxon>
        <taxon>Streptophyta</taxon>
        <taxon>Embryophyta</taxon>
        <taxon>Tracheophyta</taxon>
        <taxon>Spermatophyta</taxon>
        <taxon>Magnoliopsida</taxon>
        <taxon>eudicotyledons</taxon>
        <taxon>Gunneridae</taxon>
        <taxon>Pentapetalae</taxon>
        <taxon>asterids</taxon>
        <taxon>campanulids</taxon>
        <taxon>Asterales</taxon>
        <taxon>Asteraceae</taxon>
        <taxon>Asteroideae</taxon>
        <taxon>Anthemideae</taxon>
        <taxon>Anthemidinae</taxon>
        <taxon>Tanacetum</taxon>
    </lineage>
</organism>
<sequence>MQRLSKPCHRFTLALAAQGQKQLARRARQQSLRRAGRVAGLEAVRAHRADVLLVEQVAHVQLQRQVPGKAQRLELVAGRQAAEPERLHAGVVGVGVVALARVLAAQAREPRAVVVRRFRAEQGFRRAGHLLAIHAHQVRAVQIVRLVLGVVIRGRVEPADLTVEFPHGDRFHALGVHLADVHERGRATDDAGACGHAQLAVVEAGAVHGQRALQRRALEAVAEVDIGRGFRLQVGDAGVVRGLGLRERTAHARLVRAHVFRSRRKHFVVLGQRVIGAHLRQEVFLGRQLAGRAVADNVAGGNIHLHALEAGVEFELAVHQRQAVLQVVLRRGGDEVLLPVDLERVRQIVHGVGRAGGRIVGAGARVVGPLAPGAERDRVLAQRQARVGHDAVAADAVFGGADRQRIGGVGGHVRRVPVAFALVVVVVAGGLELEGRGQVQFQDQAAQVVLAQAAGRVIGVVQTFDVARVLATGGIDGALPVGLVVVPVVTEAADHFLRHILVIDFLAVRVVEEAGQAVALAKIEHEAGIDLVLVLAAGALGLVGALARAAKKSLDGAADQAGIDAGKRARRRIAAPRLRQREPALVAGRQRVELHRASQVAGGRGSQRTGALRHLHAADVFRRHGAADVQAVVVGVAHVAERDAVQRKAQLALAEAAQAERGGPLVRAKRIGRLEVYARQLIQDFQRAGARQRFGQVVLVDVLHLARLAAPRDFHGLDRTDHGTDGGAVGDSISSVMCVSLEGQRLEHDQAQGFQGEALGHGGSSFSRQASDGCGGAAGGKFQQGGRRDRPRDMVALQVVAAHFFKDGGLAGRFHAFGHQFQPQRVAHGDDGVHQAVAALAVLDIHDKRAVDLERVQVELGEVAERGITGAEVVQRHAHAQRPQAVEHGVYLAAVVDQHALGQFQLELARLQAVARQRLRHQSHERGIGQLPGRDVDAGDDRAQRAVVPERHLAACLVQHPAAHGHHHAIVFGHRDEPVGRHVAQLRIVPADQRLHLGQPARAGVHDGLVHQAEFVVVDGAAQGAVDHQRILGGRVHRIVEGPHFAPPRLLGLIHGDVGIAHQHVAVGAMGRVTGHADAGRHPDRVVRQVEPRGKGGNDVLGAPARGILGGAGGQVGNHDDEFVAAEARQQVVGAQDAKQALGGLAQQLVAGRVAERIVDALELVEVEEQHCALAAGCHAARHFLAQRLGQRVAVEESRHRVDAGGLVEQVVFFLAFGDIQQLHQAEQLAALDVRRPGHFQRQAHARMQREHGRLRHRVVDAGRFEAAEIIFHQFPRQLGQDVGQVPAYQVACLAEPQQAGATLVGHVDVAAAVADQKAMAQTIDGARIALLHLVLHRVDQAQHGQRLEHRRAGKPQQIPFGRHGGGADDIEDAARHQGTAQQPVAALGAVEAHAHPDHHQAQRGGAAGRNPGRVDAPQRIKAQDGGHGRCRNPAPVPAPQITEKILGATVISGHAGDQHGSAHKQAPLRR</sequence>
<feature type="compositionally biased region" description="Gly residues" evidence="1">
    <location>
        <begin position="773"/>
        <end position="783"/>
    </location>
</feature>
<feature type="region of interest" description="Disordered" evidence="1">
    <location>
        <begin position="1345"/>
        <end position="1371"/>
    </location>
</feature>
<evidence type="ECO:0000256" key="1">
    <source>
        <dbReference type="SAM" id="MobiDB-lite"/>
    </source>
</evidence>
<evidence type="ECO:0000313" key="2">
    <source>
        <dbReference type="EMBL" id="GEU28461.1"/>
    </source>
</evidence>
<reference evidence="2" key="1">
    <citation type="journal article" date="2019" name="Sci. Rep.">
        <title>Draft genome of Tanacetum cinerariifolium, the natural source of mosquito coil.</title>
        <authorList>
            <person name="Yamashiro T."/>
            <person name="Shiraishi A."/>
            <person name="Satake H."/>
            <person name="Nakayama K."/>
        </authorList>
    </citation>
    <scope>NUCLEOTIDE SEQUENCE</scope>
</reference>
<feature type="region of interest" description="Disordered" evidence="1">
    <location>
        <begin position="1394"/>
        <end position="1471"/>
    </location>
</feature>